<gene>
    <name evidence="1" type="ORF">LG52_2130</name>
</gene>
<protein>
    <submittedName>
        <fullName evidence="1">Uncharacterized protein</fullName>
    </submittedName>
</protein>
<evidence type="ECO:0000313" key="2">
    <source>
        <dbReference type="Proteomes" id="UP000032522"/>
    </source>
</evidence>
<dbReference type="Proteomes" id="UP000032522">
    <property type="component" value="Unassembled WGS sequence"/>
</dbReference>
<proteinExistence type="predicted"/>
<name>A0A0D8BVN3_GEOKU</name>
<dbReference type="AlphaFoldDB" id="A0A0D8BVN3"/>
<reference evidence="1 2" key="1">
    <citation type="submission" date="2015-01" db="EMBL/GenBank/DDBJ databases">
        <authorList>
            <person name="Filippidou S."/>
            <person name="Jeanneret N."/>
            <person name="Russel-Delif L."/>
            <person name="Junier T."/>
            <person name="Wunderlin T."/>
            <person name="Molina V."/>
            <person name="Johnson S.L."/>
            <person name="Davenport K.W."/>
            <person name="Chain P.S."/>
            <person name="Dorador C."/>
            <person name="Junier P."/>
        </authorList>
    </citation>
    <scope>NUCLEOTIDE SEQUENCE [LARGE SCALE GENOMIC DNA]</scope>
    <source>
        <strain evidence="1 2">Et7/4</strain>
    </source>
</reference>
<comment type="caution">
    <text evidence="1">The sequence shown here is derived from an EMBL/GenBank/DDBJ whole genome shotgun (WGS) entry which is preliminary data.</text>
</comment>
<dbReference type="EMBL" id="JYBP01000003">
    <property type="protein sequence ID" value="KJE28064.1"/>
    <property type="molecule type" value="Genomic_DNA"/>
</dbReference>
<evidence type="ECO:0000313" key="1">
    <source>
        <dbReference type="EMBL" id="KJE28064.1"/>
    </source>
</evidence>
<sequence>MIHYRNDGKSARSIEATSFIEGMEIFPQAKTPGFQGGKPGVKAWEQELLAARSIHIVINDVAAELGDAAKSLEVGLLDEHGSKNREVLFFHQQFGDDSIAQFIDLLGRQRFIHRTSLQAWFGVVTVIYRITNVCWVKYLYFGRANTLCLFRHTIWMGMRPENISKKGREQ</sequence>
<accession>A0A0D8BVN3</accession>
<organism evidence="1 2">
    <name type="scientific">Geobacillus kaustophilus</name>
    <dbReference type="NCBI Taxonomy" id="1462"/>
    <lineage>
        <taxon>Bacteria</taxon>
        <taxon>Bacillati</taxon>
        <taxon>Bacillota</taxon>
        <taxon>Bacilli</taxon>
        <taxon>Bacillales</taxon>
        <taxon>Anoxybacillaceae</taxon>
        <taxon>Geobacillus</taxon>
        <taxon>Geobacillus thermoleovorans group</taxon>
    </lineage>
</organism>